<dbReference type="InterPro" id="IPR012902">
    <property type="entry name" value="N_methyl_site"/>
</dbReference>
<dbReference type="RefSeq" id="WP_006034740.1">
    <property type="nucleotide sequence ID" value="NZ_AAQJ02000001.1"/>
</dbReference>
<dbReference type="OrthoDB" id="8547299at2"/>
<feature type="transmembrane region" description="Helical" evidence="1">
    <location>
        <begin position="12"/>
        <end position="33"/>
    </location>
</feature>
<dbReference type="STRING" id="59196.RICGR_1157"/>
<keyword evidence="3" id="KW-1185">Reference proteome</keyword>
<reference evidence="2" key="1">
    <citation type="submission" date="2006-04" db="EMBL/GenBank/DDBJ databases">
        <authorList>
            <person name="Seshadri R."/>
            <person name="Federici B.A."/>
        </authorList>
    </citation>
    <scope>NUCLEOTIDE SEQUENCE [LARGE SCALE GENOMIC DNA]</scope>
</reference>
<keyword evidence="1" id="KW-0472">Membrane</keyword>
<evidence type="ECO:0000313" key="3">
    <source>
        <dbReference type="Proteomes" id="UP000054075"/>
    </source>
</evidence>
<accession>A8PNZ3</accession>
<comment type="caution">
    <text evidence="2">The sequence shown here is derived from an EMBL/GenBank/DDBJ whole genome shotgun (WGS) entry which is preliminary data.</text>
</comment>
<dbReference type="Proteomes" id="UP000054075">
    <property type="component" value="Unassembled WGS sequence"/>
</dbReference>
<evidence type="ECO:0000256" key="1">
    <source>
        <dbReference type="SAM" id="Phobius"/>
    </source>
</evidence>
<keyword evidence="1" id="KW-0812">Transmembrane</keyword>
<organism evidence="2 3">
    <name type="scientific">Rickettsiella grylli</name>
    <dbReference type="NCBI Taxonomy" id="59196"/>
    <lineage>
        <taxon>Bacteria</taxon>
        <taxon>Pseudomonadati</taxon>
        <taxon>Pseudomonadota</taxon>
        <taxon>Gammaproteobacteria</taxon>
        <taxon>Legionellales</taxon>
        <taxon>Coxiellaceae</taxon>
        <taxon>Rickettsiella</taxon>
    </lineage>
</organism>
<keyword evidence="1" id="KW-1133">Transmembrane helix</keyword>
<gene>
    <name evidence="2" type="ORF">RICGR_1157</name>
</gene>
<reference evidence="2" key="2">
    <citation type="submission" date="2007-10" db="EMBL/GenBank/DDBJ databases">
        <authorList>
            <person name="Myers G.S."/>
        </authorList>
    </citation>
    <scope>NUCLEOTIDE SEQUENCE [LARGE SCALE GENOMIC DNA]</scope>
</reference>
<dbReference type="Pfam" id="PF07963">
    <property type="entry name" value="N_methyl"/>
    <property type="match status" value="1"/>
</dbReference>
<sequence length="125" mass="14321">MKKITRCRYQQGFSLIEVMLAAMLLSFSVLGFANAQLLALQATEEAYAINVARLKMVELAEKLKRCKLQPFCLRQVRLQWKKEVEESLPQGIGLISEHLSIVRSNVQWFSHFSKSSTSIALWFSL</sequence>
<dbReference type="AlphaFoldDB" id="A8PNZ3"/>
<protein>
    <submittedName>
        <fullName evidence="2">Type 4 fimbrial biogenesis protein PilV</fullName>
    </submittedName>
</protein>
<name>A8PNZ3_9COXI</name>
<proteinExistence type="predicted"/>
<dbReference type="EMBL" id="AAQJ02000001">
    <property type="protein sequence ID" value="EDP45752.1"/>
    <property type="molecule type" value="Genomic_DNA"/>
</dbReference>
<dbReference type="NCBIfam" id="TIGR02532">
    <property type="entry name" value="IV_pilin_GFxxxE"/>
    <property type="match status" value="1"/>
</dbReference>
<evidence type="ECO:0000313" key="2">
    <source>
        <dbReference type="EMBL" id="EDP45752.1"/>
    </source>
</evidence>